<keyword evidence="5 8" id="KW-0175">Coiled coil</keyword>
<dbReference type="Pfam" id="PF10197">
    <property type="entry name" value="Cir_N"/>
    <property type="match status" value="1"/>
</dbReference>
<evidence type="ECO:0000259" key="10">
    <source>
        <dbReference type="SMART" id="SM01083"/>
    </source>
</evidence>
<evidence type="ECO:0000256" key="2">
    <source>
        <dbReference type="ARBA" id="ARBA00006695"/>
    </source>
</evidence>
<feature type="compositionally biased region" description="Basic and acidic residues" evidence="9">
    <location>
        <begin position="572"/>
        <end position="583"/>
    </location>
</feature>
<reference evidence="11 12" key="1">
    <citation type="submission" date="2021-05" db="EMBL/GenBank/DDBJ databases">
        <title>Genome Assembly of Synthetic Allotetraploid Brassica napus Reveals Homoeologous Exchanges between Subgenomes.</title>
        <authorList>
            <person name="Davis J.T."/>
        </authorList>
    </citation>
    <scope>NUCLEOTIDE SEQUENCE [LARGE SCALE GENOMIC DNA]</scope>
    <source>
        <strain evidence="12">cv. Da-Ae</strain>
        <tissue evidence="11">Seedling</tissue>
    </source>
</reference>
<proteinExistence type="inferred from homology"/>
<comment type="similarity">
    <text evidence="2">Belongs to the CWC25 family.</text>
</comment>
<feature type="region of interest" description="Disordered" evidence="9">
    <location>
        <begin position="189"/>
        <end position="241"/>
    </location>
</feature>
<dbReference type="PANTHER" id="PTHR16196">
    <property type="entry name" value="CELL CYCLE CONTROL PROTEIN CWF25"/>
    <property type="match status" value="1"/>
</dbReference>
<evidence type="ECO:0000256" key="1">
    <source>
        <dbReference type="ARBA" id="ARBA00004123"/>
    </source>
</evidence>
<evidence type="ECO:0000256" key="6">
    <source>
        <dbReference type="ARBA" id="ARBA00023187"/>
    </source>
</evidence>
<feature type="region of interest" description="Disordered" evidence="9">
    <location>
        <begin position="860"/>
        <end position="890"/>
    </location>
</feature>
<evidence type="ECO:0000313" key="12">
    <source>
        <dbReference type="Proteomes" id="UP000824890"/>
    </source>
</evidence>
<evidence type="ECO:0000256" key="7">
    <source>
        <dbReference type="ARBA" id="ARBA00023242"/>
    </source>
</evidence>
<feature type="compositionally biased region" description="Basic and acidic residues" evidence="9">
    <location>
        <begin position="617"/>
        <end position="631"/>
    </location>
</feature>
<feature type="compositionally biased region" description="Low complexity" evidence="9">
    <location>
        <begin position="192"/>
        <end position="205"/>
    </location>
</feature>
<sequence length="890" mass="101300">MEARTGREHPSTPAAIAPVAAAPPPPPPSTRRPRVREVSSRFMSPVSSSSSSSSSAGDLHLTTPRHHHHLNHRSVSVQKSRRQLKLAEGDENHRPSDTARSLDSPFPIHHDGRKNQQQSNNRSKPLKENGQHRLDTPTLPPPSRSRLNQQRLLTSSAAARLLRLSVSSTDGEEDKSSASDLFRSHAKKAVNSQAASPLRRSLSASCDDPSSFRDARASLSLPPVAPNSKAQADIKKQKKVSGQQADAHSLKLLHNRYLQWRFANANAEVKTQAQKAQAEMMFHSLGLKMSELSESVKEKRIELERLLRVKAVKEIVESQIPYLEQWTTIEDEYSTSLSETSEALRNASLRLPLDADIKVETKELAEVLTGASKSVEGIVQNIGHLLPKTQEMETLISELARVSSIEKASVQDCGVTLLKTHSAHIEECYLRSQLIQQQQHKNDRKRRERGAIMGMKFLNKKGWHTGSLRNIENVWKAEQKQEAEQKKLEELRLQIVQEKERSEFRALQEQAGLIPRQERLEFLYDSGLAVGKGSASGSGVSFQREEQPLANAAEAGNNAGEKPDPSAPGALFEDKTPSANDSWRKLHSDPLLLIRQREQEALARIKNNPVKMALIRKSVEEKGKGKDGGAKEHKKKRKHRKHSSSRHHSDSGEDSGEETGRKSRHHRASGDHDKHYERESRDKHSERRRSDLEDESRRRESQDKHYERRRRESQDKHYERRRSELDDESKRRERRRDDRPSEKYRNHSPYSSRLERENLKSYGEDDRKRKTEDLDNVKPPSREDNGFQNRRRKGGSKLSEEERAARFKQMQMDAEVHEEQRWRRLKKADESDAVEASKNKNSLGKSFLDEANKSVYGVEKGGSSTIEESVRRRSFYSQRGTEAEGNAFRR</sequence>
<dbReference type="InterPro" id="IPR051376">
    <property type="entry name" value="CWC25_splicing_factor"/>
</dbReference>
<dbReference type="EMBL" id="JAGKQM010000014">
    <property type="protein sequence ID" value="KAH0882247.1"/>
    <property type="molecule type" value="Genomic_DNA"/>
</dbReference>
<feature type="compositionally biased region" description="Basic and acidic residues" evidence="9">
    <location>
        <begin position="1"/>
        <end position="10"/>
    </location>
</feature>
<dbReference type="Pfam" id="PF04484">
    <property type="entry name" value="QWRF"/>
    <property type="match status" value="1"/>
</dbReference>
<feature type="coiled-coil region" evidence="8">
    <location>
        <begin position="474"/>
        <end position="501"/>
    </location>
</feature>
<evidence type="ECO:0000313" key="11">
    <source>
        <dbReference type="EMBL" id="KAH0882247.1"/>
    </source>
</evidence>
<organism evidence="11 12">
    <name type="scientific">Brassica napus</name>
    <name type="common">Rape</name>
    <dbReference type="NCBI Taxonomy" id="3708"/>
    <lineage>
        <taxon>Eukaryota</taxon>
        <taxon>Viridiplantae</taxon>
        <taxon>Streptophyta</taxon>
        <taxon>Embryophyta</taxon>
        <taxon>Tracheophyta</taxon>
        <taxon>Spermatophyta</taxon>
        <taxon>Magnoliopsida</taxon>
        <taxon>eudicotyledons</taxon>
        <taxon>Gunneridae</taxon>
        <taxon>Pentapetalae</taxon>
        <taxon>rosids</taxon>
        <taxon>malvids</taxon>
        <taxon>Brassicales</taxon>
        <taxon>Brassicaceae</taxon>
        <taxon>Brassiceae</taxon>
        <taxon>Brassica</taxon>
    </lineage>
</organism>
<feature type="compositionally biased region" description="Basic and acidic residues" evidence="9">
    <location>
        <begin position="753"/>
        <end position="785"/>
    </location>
</feature>
<evidence type="ECO:0000256" key="8">
    <source>
        <dbReference type="SAM" id="Coils"/>
    </source>
</evidence>
<dbReference type="PANTHER" id="PTHR16196:SF0">
    <property type="entry name" value="PRE-MRNA-SPLICING FACTOR CWC25 HOMOLOG"/>
    <property type="match status" value="1"/>
</dbReference>
<feature type="domain" description="CBF1-interacting co-repressor CIR N-terminal" evidence="10">
    <location>
        <begin position="462"/>
        <end position="498"/>
    </location>
</feature>
<keyword evidence="7" id="KW-0539">Nucleus</keyword>
<feature type="compositionally biased region" description="Basic residues" evidence="9">
    <location>
        <begin position="632"/>
        <end position="646"/>
    </location>
</feature>
<name>A0ABQ7ZQC2_BRANA</name>
<gene>
    <name evidence="11" type="ORF">HID58_058343</name>
</gene>
<keyword evidence="6" id="KW-0508">mRNA splicing</keyword>
<feature type="compositionally biased region" description="Basic residues" evidence="9">
    <location>
        <begin position="63"/>
        <end position="72"/>
    </location>
</feature>
<dbReference type="Pfam" id="PF12542">
    <property type="entry name" value="CWC25"/>
    <property type="match status" value="1"/>
</dbReference>
<accession>A0ABQ7ZQC2</accession>
<feature type="compositionally biased region" description="Basic and acidic residues" evidence="9">
    <location>
        <begin position="125"/>
        <end position="135"/>
    </location>
</feature>
<dbReference type="SMART" id="SM01083">
    <property type="entry name" value="Cir_N"/>
    <property type="match status" value="1"/>
</dbReference>
<evidence type="ECO:0000256" key="4">
    <source>
        <dbReference type="ARBA" id="ARBA00022728"/>
    </source>
</evidence>
<feature type="compositionally biased region" description="Low complexity" evidence="9">
    <location>
        <begin position="40"/>
        <end position="62"/>
    </location>
</feature>
<keyword evidence="4" id="KW-0747">Spliceosome</keyword>
<comment type="caution">
    <text evidence="11">The sequence shown here is derived from an EMBL/GenBank/DDBJ whole genome shotgun (WGS) entry which is preliminary data.</text>
</comment>
<keyword evidence="3" id="KW-0507">mRNA processing</keyword>
<feature type="region of interest" description="Disordered" evidence="9">
    <location>
        <begin position="1"/>
        <end position="149"/>
    </location>
</feature>
<dbReference type="InterPro" id="IPR022209">
    <property type="entry name" value="CWC25"/>
</dbReference>
<feature type="compositionally biased region" description="Pro residues" evidence="9">
    <location>
        <begin position="21"/>
        <end position="30"/>
    </location>
</feature>
<evidence type="ECO:0000256" key="5">
    <source>
        <dbReference type="ARBA" id="ARBA00023054"/>
    </source>
</evidence>
<feature type="region of interest" description="Disordered" evidence="9">
    <location>
        <begin position="616"/>
        <end position="839"/>
    </location>
</feature>
<keyword evidence="12" id="KW-1185">Reference proteome</keyword>
<dbReference type="InterPro" id="IPR019339">
    <property type="entry name" value="CIR_N_dom"/>
</dbReference>
<dbReference type="Proteomes" id="UP000824890">
    <property type="component" value="Unassembled WGS sequence"/>
</dbReference>
<feature type="compositionally biased region" description="Low complexity" evidence="9">
    <location>
        <begin position="11"/>
        <end position="20"/>
    </location>
</feature>
<evidence type="ECO:0000256" key="9">
    <source>
        <dbReference type="SAM" id="MobiDB-lite"/>
    </source>
</evidence>
<feature type="compositionally biased region" description="Basic and acidic residues" evidence="9">
    <location>
        <begin position="814"/>
        <end position="838"/>
    </location>
</feature>
<feature type="compositionally biased region" description="Basic and acidic residues" evidence="9">
    <location>
        <begin position="85"/>
        <end position="97"/>
    </location>
</feature>
<feature type="region of interest" description="Disordered" evidence="9">
    <location>
        <begin position="553"/>
        <end position="583"/>
    </location>
</feature>
<feature type="compositionally biased region" description="Basic and acidic residues" evidence="9">
    <location>
        <begin position="668"/>
        <end position="745"/>
    </location>
</feature>
<dbReference type="InterPro" id="IPR007573">
    <property type="entry name" value="QWRF"/>
</dbReference>
<comment type="subcellular location">
    <subcellularLocation>
        <location evidence="1">Nucleus</location>
    </subcellularLocation>
</comment>
<protein>
    <recommendedName>
        <fullName evidence="10">CBF1-interacting co-repressor CIR N-terminal domain-containing protein</fullName>
    </recommendedName>
</protein>
<evidence type="ECO:0000256" key="3">
    <source>
        <dbReference type="ARBA" id="ARBA00022664"/>
    </source>
</evidence>